<keyword evidence="5" id="KW-0648">Protein biosynthesis</keyword>
<keyword evidence="2" id="KW-0436">Ligase</keyword>
<keyword evidence="3" id="KW-0547">Nucleotide-binding</keyword>
<protein>
    <recommendedName>
        <fullName evidence="1">isoleucine--tRNA ligase</fullName>
        <ecNumber evidence="1">6.1.1.5</ecNumber>
    </recommendedName>
</protein>
<evidence type="ECO:0000259" key="8">
    <source>
        <dbReference type="Pfam" id="PF00133"/>
    </source>
</evidence>
<evidence type="ECO:0000256" key="3">
    <source>
        <dbReference type="ARBA" id="ARBA00022741"/>
    </source>
</evidence>
<dbReference type="InterPro" id="IPR013155">
    <property type="entry name" value="M/V/L/I-tRNA-synth_anticd-bd"/>
</dbReference>
<dbReference type="InterPro" id="IPR002300">
    <property type="entry name" value="aa-tRNA-synth_Ia"/>
</dbReference>
<keyword evidence="4" id="KW-0067">ATP-binding</keyword>
<reference evidence="10" key="1">
    <citation type="submission" date="2018-05" db="EMBL/GenBank/DDBJ databases">
        <authorList>
            <person name="Lanie J.A."/>
            <person name="Ng W.-L."/>
            <person name="Kazmierczak K.M."/>
            <person name="Andrzejewski T.M."/>
            <person name="Davidsen T.M."/>
            <person name="Wayne K.J."/>
            <person name="Tettelin H."/>
            <person name="Glass J.I."/>
            <person name="Rusch D."/>
            <person name="Podicherti R."/>
            <person name="Tsui H.-C.T."/>
            <person name="Winkler M.E."/>
        </authorList>
    </citation>
    <scope>NUCLEOTIDE SEQUENCE</scope>
</reference>
<dbReference type="Pfam" id="PF00133">
    <property type="entry name" value="tRNA-synt_1"/>
    <property type="match status" value="1"/>
</dbReference>
<evidence type="ECO:0000313" key="10">
    <source>
        <dbReference type="EMBL" id="SUZ58622.1"/>
    </source>
</evidence>
<dbReference type="InterPro" id="IPR014729">
    <property type="entry name" value="Rossmann-like_a/b/a_fold"/>
</dbReference>
<dbReference type="GO" id="GO:0000049">
    <property type="term" value="F:tRNA binding"/>
    <property type="evidence" value="ECO:0007669"/>
    <property type="project" value="InterPro"/>
</dbReference>
<dbReference type="GO" id="GO:0002161">
    <property type="term" value="F:aminoacyl-tRNA deacylase activity"/>
    <property type="evidence" value="ECO:0007669"/>
    <property type="project" value="InterPro"/>
</dbReference>
<dbReference type="NCBIfam" id="TIGR00392">
    <property type="entry name" value="ileS"/>
    <property type="match status" value="1"/>
</dbReference>
<accession>A0A381NVJ1</accession>
<dbReference type="Pfam" id="PF08264">
    <property type="entry name" value="Anticodon_1"/>
    <property type="match status" value="1"/>
</dbReference>
<dbReference type="CDD" id="cd00818">
    <property type="entry name" value="IleRS_core"/>
    <property type="match status" value="1"/>
</dbReference>
<dbReference type="Gene3D" id="1.10.730.10">
    <property type="entry name" value="Isoleucyl-tRNA Synthetase, Domain 1"/>
    <property type="match status" value="1"/>
</dbReference>
<comment type="catalytic activity">
    <reaction evidence="7">
        <text>tRNA(Ile) + L-isoleucine + ATP = L-isoleucyl-tRNA(Ile) + AMP + diphosphate</text>
        <dbReference type="Rhea" id="RHEA:11060"/>
        <dbReference type="Rhea" id="RHEA-COMP:9666"/>
        <dbReference type="Rhea" id="RHEA-COMP:9695"/>
        <dbReference type="ChEBI" id="CHEBI:30616"/>
        <dbReference type="ChEBI" id="CHEBI:33019"/>
        <dbReference type="ChEBI" id="CHEBI:58045"/>
        <dbReference type="ChEBI" id="CHEBI:78442"/>
        <dbReference type="ChEBI" id="CHEBI:78528"/>
        <dbReference type="ChEBI" id="CHEBI:456215"/>
        <dbReference type="EC" id="6.1.1.5"/>
    </reaction>
</comment>
<dbReference type="AlphaFoldDB" id="A0A381NVJ1"/>
<name>A0A381NVJ1_9ZZZZ</name>
<dbReference type="CDD" id="cd07961">
    <property type="entry name" value="Anticodon_Ia_Ile_ABEc"/>
    <property type="match status" value="1"/>
</dbReference>
<evidence type="ECO:0000256" key="5">
    <source>
        <dbReference type="ARBA" id="ARBA00022917"/>
    </source>
</evidence>
<dbReference type="PRINTS" id="PR00984">
    <property type="entry name" value="TRNASYNTHILE"/>
</dbReference>
<dbReference type="InterPro" id="IPR009080">
    <property type="entry name" value="tRNAsynth_Ia_anticodon-bd"/>
</dbReference>
<sequence>MNKKFNEYKSINYYEVGSDILSFWKKKKIFEKSITLRNNGDVFSFYEGPPSANGMPGIHHVMSRTVKDIFCRYKTLKGFKVYRKGGWDTHGLPVEIQVEKKLEITKDDIGKSISVEEYNKECRSAVMQFKKNWEDLTERIGYWLDLNNSYVTFKNEYIESVWWSIKELYKKGLLYKGYTIQPFSPAAGTGLSSHELNMPGAYKEIFDVSITAQFKLINNEKSQKIFQQFYDNIYFLAWTTTPWTLPANNGLAVGKKIVYSLVETYNKYTKNKIKVILAQDCLPYFFDSKNEIHNNIDDDDEKKLKYKILTTFKGSDFIGLDYEQLLSYVKAEKPAFTVVDADFVSTNEGTGIVHISKTFGSDDYTISIKNKLPGIFVKNNKGEDVPIVNKSGKFVKEIKDFAGMYVKDFNKNSVKDELSTDAKISIKLKIENKAFDVKKHKHTYPHCWRTDKPILYYPMDSWFIKTTKLKKQFIKQNKEINWQPKSTGSGRFGDWLENLVDWNLSRSRFWGTPLPIWRTKDGSEEICIGSFQELKNEVKKSYKKGFMDSLLDDTFDMHRPYVDDIVLVSNSGNPMYRELDIIDVWYDSGSVPFAQYHYPFENSNFFKEMFPAKFIAEGIDQTRGWFFTLHVISIMLFGKKSFENVISNGLVLDRDGNKMSKRLGNAVDPFEILKRYGPDATRWYMISNSNPWDNLKFDEEGIKEVLRKFFGTLSNTYNFFALYANIDGFINDEKIIDYSKRSFDDRWIISKLNSTIKSIDNYLENFDPTKAARCLNSFLINDLSNWYVRLNRKRFWKGDYSDDKKMAYQTLFECLEKIAILSSPFIPFYSEHLFRDLNALSKNNDLESVHLSDFPQVRNNLINKNLEIKMKYAQNISSLVHSIRKKEKIKVRQPLGKLLIPIKSDSEKQNIISVSRIILNEVNIKKLEFIDDSSKILVKKASPNYKVIGKMYGSLTNKVVNLIRGFNNKDIIDLEKKGFIKVKIDNKNYSIDLDQVVIKYGDISGWSIANNDLFTIALDINISEELKLEGISREFINRIQNLRKELGLNVIDKISIDIMDNQSIIIKAIKSFNNYVCNEIQATTITIKDNFITKHIFEFENDSIHFLLKKNK</sequence>
<evidence type="ECO:0000256" key="6">
    <source>
        <dbReference type="ARBA" id="ARBA00023146"/>
    </source>
</evidence>
<evidence type="ECO:0000256" key="2">
    <source>
        <dbReference type="ARBA" id="ARBA00022598"/>
    </source>
</evidence>
<dbReference type="SUPFAM" id="SSF52374">
    <property type="entry name" value="Nucleotidylyl transferase"/>
    <property type="match status" value="1"/>
</dbReference>
<dbReference type="EC" id="6.1.1.5" evidence="1"/>
<keyword evidence="6" id="KW-0030">Aminoacyl-tRNA synthetase</keyword>
<evidence type="ECO:0000259" key="9">
    <source>
        <dbReference type="Pfam" id="PF08264"/>
    </source>
</evidence>
<feature type="domain" description="Aminoacyl-tRNA synthetase class Ia" evidence="8">
    <location>
        <begin position="20"/>
        <end position="696"/>
    </location>
</feature>
<gene>
    <name evidence="10" type="ORF">METZ01_LOCUS11476</name>
</gene>
<evidence type="ECO:0000256" key="4">
    <source>
        <dbReference type="ARBA" id="ARBA00022840"/>
    </source>
</evidence>
<dbReference type="GO" id="GO:0005524">
    <property type="term" value="F:ATP binding"/>
    <property type="evidence" value="ECO:0007669"/>
    <property type="project" value="UniProtKB-KW"/>
</dbReference>
<dbReference type="InterPro" id="IPR002301">
    <property type="entry name" value="Ile-tRNA-ligase"/>
</dbReference>
<dbReference type="GO" id="GO:0004822">
    <property type="term" value="F:isoleucine-tRNA ligase activity"/>
    <property type="evidence" value="ECO:0007669"/>
    <property type="project" value="UniProtKB-EC"/>
</dbReference>
<dbReference type="SUPFAM" id="SSF50677">
    <property type="entry name" value="ValRS/IleRS/LeuRS editing domain"/>
    <property type="match status" value="1"/>
</dbReference>
<dbReference type="PANTHER" id="PTHR42780">
    <property type="entry name" value="SOLEUCYL-TRNA SYNTHETASE"/>
    <property type="match status" value="1"/>
</dbReference>
<dbReference type="PANTHER" id="PTHR42780:SF1">
    <property type="entry name" value="ISOLEUCINE--TRNA LIGASE, CYTOPLASMIC"/>
    <property type="match status" value="1"/>
</dbReference>
<dbReference type="HAMAP" id="MF_02003">
    <property type="entry name" value="Ile_tRNA_synth_type2"/>
    <property type="match status" value="1"/>
</dbReference>
<dbReference type="Pfam" id="PF19302">
    <property type="entry name" value="DUF5915"/>
    <property type="match status" value="1"/>
</dbReference>
<evidence type="ECO:0000256" key="1">
    <source>
        <dbReference type="ARBA" id="ARBA00013165"/>
    </source>
</evidence>
<dbReference type="SUPFAM" id="SSF47323">
    <property type="entry name" value="Anticodon-binding domain of a subclass of class I aminoacyl-tRNA synthetases"/>
    <property type="match status" value="1"/>
</dbReference>
<dbReference type="InterPro" id="IPR023586">
    <property type="entry name" value="Ile-tRNA-ligase_type2"/>
</dbReference>
<dbReference type="EMBL" id="UINC01000632">
    <property type="protein sequence ID" value="SUZ58622.1"/>
    <property type="molecule type" value="Genomic_DNA"/>
</dbReference>
<evidence type="ECO:0000256" key="7">
    <source>
        <dbReference type="ARBA" id="ARBA00048359"/>
    </source>
</evidence>
<dbReference type="GO" id="GO:0006428">
    <property type="term" value="P:isoleucyl-tRNA aminoacylation"/>
    <property type="evidence" value="ECO:0007669"/>
    <property type="project" value="InterPro"/>
</dbReference>
<dbReference type="InterPro" id="IPR009008">
    <property type="entry name" value="Val/Leu/Ile-tRNA-synth_edit"/>
</dbReference>
<organism evidence="10">
    <name type="scientific">marine metagenome</name>
    <dbReference type="NCBI Taxonomy" id="408172"/>
    <lineage>
        <taxon>unclassified sequences</taxon>
        <taxon>metagenomes</taxon>
        <taxon>ecological metagenomes</taxon>
    </lineage>
</organism>
<proteinExistence type="inferred from homology"/>
<feature type="domain" description="Methionyl/Valyl/Leucyl/Isoleucyl-tRNA synthetase anticodon-binding" evidence="9">
    <location>
        <begin position="745"/>
        <end position="895"/>
    </location>
</feature>
<dbReference type="Gene3D" id="3.40.50.620">
    <property type="entry name" value="HUPs"/>
    <property type="match status" value="2"/>
</dbReference>
<dbReference type="InterPro" id="IPR033709">
    <property type="entry name" value="Anticodon_Ile_ABEc"/>
</dbReference>